<evidence type="ECO:0000256" key="3">
    <source>
        <dbReference type="ARBA" id="ARBA00022598"/>
    </source>
</evidence>
<evidence type="ECO:0000313" key="11">
    <source>
        <dbReference type="EMBL" id="KXK26878.1"/>
    </source>
</evidence>
<dbReference type="PATRIC" id="fig|1617426.3.peg.888"/>
<gene>
    <name evidence="11" type="primary">trpS2</name>
    <name evidence="11" type="ORF">TR69_WS6001000901</name>
</gene>
<dbReference type="Pfam" id="PF00579">
    <property type="entry name" value="tRNA-synt_1b"/>
    <property type="match status" value="1"/>
</dbReference>
<dbReference type="PANTHER" id="PTHR43766:SF1">
    <property type="entry name" value="TRYPTOPHAN--TRNA LIGASE, MITOCHONDRIAL"/>
    <property type="match status" value="1"/>
</dbReference>
<keyword evidence="7 10" id="KW-0030">Aminoacyl-tRNA synthetase</keyword>
<dbReference type="GO" id="GO:0006436">
    <property type="term" value="P:tryptophanyl-tRNA aminoacylation"/>
    <property type="evidence" value="ECO:0007669"/>
    <property type="project" value="UniProtKB-UniRule"/>
</dbReference>
<dbReference type="AlphaFoldDB" id="A0A136LYZ7"/>
<evidence type="ECO:0000256" key="6">
    <source>
        <dbReference type="ARBA" id="ARBA00022917"/>
    </source>
</evidence>
<evidence type="ECO:0000256" key="9">
    <source>
        <dbReference type="NCBIfam" id="TIGR00233"/>
    </source>
</evidence>
<protein>
    <recommendedName>
        <fullName evidence="2 9">Tryptophan--tRNA ligase</fullName>
        <ecNumber evidence="2 9">6.1.1.2</ecNumber>
    </recommendedName>
</protein>
<dbReference type="GO" id="GO:0004830">
    <property type="term" value="F:tryptophan-tRNA ligase activity"/>
    <property type="evidence" value="ECO:0007669"/>
    <property type="project" value="UniProtKB-UniRule"/>
</dbReference>
<dbReference type="InterPro" id="IPR002306">
    <property type="entry name" value="Trp-tRNA-ligase"/>
</dbReference>
<keyword evidence="6 10" id="KW-0648">Protein biosynthesis</keyword>
<accession>A0A136LYZ7</accession>
<evidence type="ECO:0000313" key="12">
    <source>
        <dbReference type="Proteomes" id="UP000070457"/>
    </source>
</evidence>
<keyword evidence="5 10" id="KW-0067">ATP-binding</keyword>
<dbReference type="PRINTS" id="PR01039">
    <property type="entry name" value="TRNASYNTHTRP"/>
</dbReference>
<dbReference type="EC" id="6.1.1.2" evidence="2 9"/>
<evidence type="ECO:0000256" key="1">
    <source>
        <dbReference type="ARBA" id="ARBA00005594"/>
    </source>
</evidence>
<proteinExistence type="inferred from homology"/>
<dbReference type="NCBIfam" id="TIGR00233">
    <property type="entry name" value="trpS"/>
    <property type="match status" value="1"/>
</dbReference>
<dbReference type="Gene3D" id="1.10.240.10">
    <property type="entry name" value="Tyrosyl-Transfer RNA Synthetase"/>
    <property type="match status" value="1"/>
</dbReference>
<keyword evidence="4 10" id="KW-0547">Nucleotide-binding</keyword>
<dbReference type="InterPro" id="IPR014729">
    <property type="entry name" value="Rossmann-like_a/b/a_fold"/>
</dbReference>
<dbReference type="FunFam" id="1.10.240.10:FF:000005">
    <property type="entry name" value="Tryptophan--tRNA ligase"/>
    <property type="match status" value="1"/>
</dbReference>
<dbReference type="InterPro" id="IPR002305">
    <property type="entry name" value="aa-tRNA-synth_Ic"/>
</dbReference>
<reference evidence="11 12" key="1">
    <citation type="submission" date="2015-02" db="EMBL/GenBank/DDBJ databases">
        <title>Improved understanding of the partial-nitritation anammox process through 23 genomes representing the majority of the microbial community.</title>
        <authorList>
            <person name="Speth D.R."/>
            <person name="In T Zandt M."/>
            <person name="Guerrero Cruz S."/>
            <person name="Jetten M.S."/>
            <person name="Dutilh B.E."/>
        </authorList>
    </citation>
    <scope>NUCLEOTIDE SEQUENCE [LARGE SCALE GENOMIC DNA]</scope>
    <source>
        <strain evidence="11">OLB20</strain>
    </source>
</reference>
<dbReference type="Gene3D" id="3.40.50.620">
    <property type="entry name" value="HUPs"/>
    <property type="match status" value="1"/>
</dbReference>
<evidence type="ECO:0000256" key="8">
    <source>
        <dbReference type="ARBA" id="ARBA00049929"/>
    </source>
</evidence>
<dbReference type="Proteomes" id="UP000070457">
    <property type="component" value="Unassembled WGS sequence"/>
</dbReference>
<dbReference type="GO" id="GO:0005524">
    <property type="term" value="F:ATP binding"/>
    <property type="evidence" value="ECO:0007669"/>
    <property type="project" value="UniProtKB-KW"/>
</dbReference>
<evidence type="ECO:0000256" key="10">
    <source>
        <dbReference type="RuleBase" id="RU363036"/>
    </source>
</evidence>
<dbReference type="InterPro" id="IPR050203">
    <property type="entry name" value="Trp-tRNA_synthetase"/>
</dbReference>
<evidence type="ECO:0000256" key="2">
    <source>
        <dbReference type="ARBA" id="ARBA00013161"/>
    </source>
</evidence>
<dbReference type="GO" id="GO:0005829">
    <property type="term" value="C:cytosol"/>
    <property type="evidence" value="ECO:0007669"/>
    <property type="project" value="TreeGrafter"/>
</dbReference>
<keyword evidence="3 10" id="KW-0436">Ligase</keyword>
<name>A0A136LYZ7_9BACT</name>
<evidence type="ECO:0000256" key="5">
    <source>
        <dbReference type="ARBA" id="ARBA00022840"/>
    </source>
</evidence>
<evidence type="ECO:0000256" key="7">
    <source>
        <dbReference type="ARBA" id="ARBA00023146"/>
    </source>
</evidence>
<comment type="similarity">
    <text evidence="1 10">Belongs to the class-I aminoacyl-tRNA synthetase family.</text>
</comment>
<dbReference type="CDD" id="cd00806">
    <property type="entry name" value="TrpRS_core"/>
    <property type="match status" value="1"/>
</dbReference>
<evidence type="ECO:0000256" key="4">
    <source>
        <dbReference type="ARBA" id="ARBA00022741"/>
    </source>
</evidence>
<organism evidence="11 12">
    <name type="scientific">candidate division WS6 bacterium OLB20</name>
    <dbReference type="NCBI Taxonomy" id="1617426"/>
    <lineage>
        <taxon>Bacteria</taxon>
        <taxon>Candidatus Dojkabacteria</taxon>
    </lineage>
</organism>
<dbReference type="STRING" id="1617426.TR69_WS6001000901"/>
<comment type="caution">
    <text evidence="11">The sequence shown here is derived from an EMBL/GenBank/DDBJ whole genome shotgun (WGS) entry which is preliminary data.</text>
</comment>
<dbReference type="EMBL" id="JYNZ01000003">
    <property type="protein sequence ID" value="KXK26878.1"/>
    <property type="molecule type" value="Genomic_DNA"/>
</dbReference>
<dbReference type="PANTHER" id="PTHR43766">
    <property type="entry name" value="TRYPTOPHAN--TRNA LIGASE, MITOCHONDRIAL"/>
    <property type="match status" value="1"/>
</dbReference>
<comment type="catalytic activity">
    <reaction evidence="8">
        <text>tRNA(Trp) + L-tryptophan + ATP = L-tryptophyl-tRNA(Trp) + AMP + diphosphate + H(+)</text>
        <dbReference type="Rhea" id="RHEA:24080"/>
        <dbReference type="Rhea" id="RHEA-COMP:9671"/>
        <dbReference type="Rhea" id="RHEA-COMP:9705"/>
        <dbReference type="ChEBI" id="CHEBI:15378"/>
        <dbReference type="ChEBI" id="CHEBI:30616"/>
        <dbReference type="ChEBI" id="CHEBI:33019"/>
        <dbReference type="ChEBI" id="CHEBI:57912"/>
        <dbReference type="ChEBI" id="CHEBI:78442"/>
        <dbReference type="ChEBI" id="CHEBI:78535"/>
        <dbReference type="ChEBI" id="CHEBI:456215"/>
        <dbReference type="EC" id="6.1.1.2"/>
    </reaction>
</comment>
<sequence length="329" mass="36680">MQRILTGDRPTGPLHLGHWVGSLSQRVELQNDYDTYILIADVQALTDNFDNPDKVRTNVLQVLLDNIAAGLDPEKVTFILQSAVPQTAELTVFLANLISVNKLGHNPTVKTEMQQKGMDESVPLGFFMYPVSQAADISVYDANLVPVGEDQVPHIEVTRQLVRKFNGIYGDTLVEPEAKVSQFGRLVGTDNNAKMSKSLNNAIYLSESSEDLKQKIMSMYTDPSRIRATDPGTVEGNPVFIYHDAFNPDTDEVNDLKERYRKGTVGDVEVKQKLLAALETFLAPIRERRSKYDNEDTLMQILRAGTEKGRNTAADVIGRVKDAMKIVRV</sequence>
<dbReference type="SUPFAM" id="SSF52374">
    <property type="entry name" value="Nucleotidylyl transferase"/>
    <property type="match status" value="1"/>
</dbReference>